<dbReference type="GO" id="GO:0015627">
    <property type="term" value="C:type II protein secretion system complex"/>
    <property type="evidence" value="ECO:0007669"/>
    <property type="project" value="TreeGrafter"/>
</dbReference>
<dbReference type="GO" id="GO:0016020">
    <property type="term" value="C:membrane"/>
    <property type="evidence" value="ECO:0007669"/>
    <property type="project" value="UniProtKB-SubCell"/>
</dbReference>
<sequence>MNSHRLKLSAMSCAVVVLASSGCASNLDQRITYAQGVPDGAASAPLGSHANSYGATGHVAARAGELQRTQLVRHASSPWIGGIQTVARTEDKLPAIFHENFVLDFGTSKVSLPVVVARLTKLTNIPVRLRMDKKEEGAGSPVARASSIPSPILQTGAALPKVLDSKPPMLPPLSAAIPASAVSAETEINVDAVNMKWNGRLRDFLDHLTNTLSLSWEYKDGAVVIMRLVTETYEVATFPGVQNFSMSAGGGGSGKGGGSDAGMTSQNSTTVSQQGSMDMRQSLLKTVQELISKVPGSSATWADGSGRMIVVSSKEAQSSVREFLRKENKMLRTMVNVTFDLYSVKTKESDEKGVNWTSVFQSLNAKYGINFSSPGLLTGASTGVLGGNMIWGGGTTTTSAMLALLSQYGETSQHRPVSITTLNGMWDTKSHLSTDGYLKETTPGAAGASGAAGAPGLKTDSITTGDQFAVVPYVQQDNSVVIKYSITLSDLLGMFDVTTGSGQTLQKVQTPRIEALNASSTISLMPGQTAVITGLSRTIAKRDDARLGQDVPIAMGGSRKLDLQREHFLILVRATPL</sequence>
<evidence type="ECO:0000256" key="3">
    <source>
        <dbReference type="ARBA" id="ARBA00023136"/>
    </source>
</evidence>
<keyword evidence="2 5" id="KW-0732">Signal</keyword>
<feature type="compositionally biased region" description="Gly residues" evidence="4">
    <location>
        <begin position="249"/>
        <end position="260"/>
    </location>
</feature>
<feature type="chain" id="PRO_5011692232" evidence="5">
    <location>
        <begin position="25"/>
        <end position="577"/>
    </location>
</feature>
<proteinExistence type="predicted"/>
<evidence type="ECO:0000256" key="1">
    <source>
        <dbReference type="ARBA" id="ARBA00004370"/>
    </source>
</evidence>
<evidence type="ECO:0000256" key="2">
    <source>
        <dbReference type="ARBA" id="ARBA00022729"/>
    </source>
</evidence>
<evidence type="ECO:0000256" key="4">
    <source>
        <dbReference type="SAM" id="MobiDB-lite"/>
    </source>
</evidence>
<dbReference type="EMBL" id="FOGD01000007">
    <property type="protein sequence ID" value="SER34474.1"/>
    <property type="molecule type" value="Genomic_DNA"/>
</dbReference>
<gene>
    <name evidence="6" type="ORF">SAMN02982919_02192</name>
</gene>
<evidence type="ECO:0000313" key="6">
    <source>
        <dbReference type="EMBL" id="SER34474.1"/>
    </source>
</evidence>
<dbReference type="OrthoDB" id="6638496at2"/>
<evidence type="ECO:0000256" key="5">
    <source>
        <dbReference type="SAM" id="SignalP"/>
    </source>
</evidence>
<dbReference type="AlphaFoldDB" id="A0A1H9NER1"/>
<evidence type="ECO:0000313" key="7">
    <source>
        <dbReference type="Proteomes" id="UP000199766"/>
    </source>
</evidence>
<protein>
    <submittedName>
        <fullName evidence="6">Type IVB pilus formation outer membrane protein, R64 PilN family</fullName>
    </submittedName>
</protein>
<dbReference type="GO" id="GO:0009306">
    <property type="term" value="P:protein secretion"/>
    <property type="evidence" value="ECO:0007669"/>
    <property type="project" value="TreeGrafter"/>
</dbReference>
<feature type="region of interest" description="Disordered" evidence="4">
    <location>
        <begin position="249"/>
        <end position="276"/>
    </location>
</feature>
<dbReference type="InterPro" id="IPR050810">
    <property type="entry name" value="Bact_Secretion_Sys_Channel"/>
</dbReference>
<accession>A0A1H9NER1</accession>
<reference evidence="6 7" key="1">
    <citation type="submission" date="2016-10" db="EMBL/GenBank/DDBJ databases">
        <authorList>
            <person name="de Groot N.N."/>
        </authorList>
    </citation>
    <scope>NUCLEOTIDE SEQUENCE [LARGE SCALE GENOMIC DNA]</scope>
    <source>
        <strain evidence="6 7">ATCC 35958</strain>
    </source>
</reference>
<name>A0A1H9NER1_9BURK</name>
<dbReference type="Proteomes" id="UP000199766">
    <property type="component" value="Unassembled WGS sequence"/>
</dbReference>
<dbReference type="STRING" id="180197.SAMN02982919_02192"/>
<feature type="compositionally biased region" description="Polar residues" evidence="4">
    <location>
        <begin position="266"/>
        <end position="276"/>
    </location>
</feature>
<dbReference type="RefSeq" id="WP_143059628.1">
    <property type="nucleotide sequence ID" value="NZ_FOGD01000007.1"/>
</dbReference>
<organism evidence="6 7">
    <name type="scientific">Giesbergeria anulus</name>
    <dbReference type="NCBI Taxonomy" id="180197"/>
    <lineage>
        <taxon>Bacteria</taxon>
        <taxon>Pseudomonadati</taxon>
        <taxon>Pseudomonadota</taxon>
        <taxon>Betaproteobacteria</taxon>
        <taxon>Burkholderiales</taxon>
        <taxon>Comamonadaceae</taxon>
        <taxon>Giesbergeria</taxon>
    </lineage>
</organism>
<dbReference type="PANTHER" id="PTHR30332:SF24">
    <property type="entry name" value="SECRETIN GSPD-RELATED"/>
    <property type="match status" value="1"/>
</dbReference>
<keyword evidence="7" id="KW-1185">Reference proteome</keyword>
<feature type="signal peptide" evidence="5">
    <location>
        <begin position="1"/>
        <end position="24"/>
    </location>
</feature>
<keyword evidence="3" id="KW-0472">Membrane</keyword>
<dbReference type="PANTHER" id="PTHR30332">
    <property type="entry name" value="PROBABLE GENERAL SECRETION PATHWAY PROTEIN D"/>
    <property type="match status" value="1"/>
</dbReference>
<dbReference type="PROSITE" id="PS51257">
    <property type="entry name" value="PROKAR_LIPOPROTEIN"/>
    <property type="match status" value="1"/>
</dbReference>
<comment type="subcellular location">
    <subcellularLocation>
        <location evidence="1">Membrane</location>
    </subcellularLocation>
</comment>